<dbReference type="EMBL" id="JAGKSQ010000007">
    <property type="protein sequence ID" value="MBP3952652.1"/>
    <property type="molecule type" value="Genomic_DNA"/>
</dbReference>
<dbReference type="Pfam" id="PF13487">
    <property type="entry name" value="HD_5"/>
    <property type="match status" value="1"/>
</dbReference>
<evidence type="ECO:0000313" key="3">
    <source>
        <dbReference type="EMBL" id="MBP3952652.1"/>
    </source>
</evidence>
<keyword evidence="1" id="KW-0812">Transmembrane</keyword>
<dbReference type="AlphaFoldDB" id="A0A940WXT3"/>
<keyword evidence="4" id="KW-1185">Reference proteome</keyword>
<protein>
    <submittedName>
        <fullName evidence="3">HD-GYP domain-containing protein</fullName>
    </submittedName>
</protein>
<reference evidence="3" key="1">
    <citation type="submission" date="2021-03" db="EMBL/GenBank/DDBJ databases">
        <title>Bacillus suaedae sp. nov., isolated from Suaeda aralocaspica.</title>
        <authorList>
            <person name="Lei R.F.R."/>
        </authorList>
    </citation>
    <scope>NUCLEOTIDE SEQUENCE</scope>
    <source>
        <strain evidence="3">YZJH907-2</strain>
    </source>
</reference>
<evidence type="ECO:0000259" key="2">
    <source>
        <dbReference type="PROSITE" id="PS51832"/>
    </source>
</evidence>
<dbReference type="InterPro" id="IPR037522">
    <property type="entry name" value="HD_GYP_dom"/>
</dbReference>
<gene>
    <name evidence="3" type="ORF">J7W16_16145</name>
</gene>
<evidence type="ECO:0000256" key="1">
    <source>
        <dbReference type="SAM" id="Phobius"/>
    </source>
</evidence>
<dbReference type="Proteomes" id="UP000678228">
    <property type="component" value="Unassembled WGS sequence"/>
</dbReference>
<keyword evidence="1" id="KW-0472">Membrane</keyword>
<dbReference type="PANTHER" id="PTHR43155">
    <property type="entry name" value="CYCLIC DI-GMP PHOSPHODIESTERASE PA4108-RELATED"/>
    <property type="match status" value="1"/>
</dbReference>
<feature type="transmembrane region" description="Helical" evidence="1">
    <location>
        <begin position="61"/>
        <end position="80"/>
    </location>
</feature>
<dbReference type="InterPro" id="IPR003607">
    <property type="entry name" value="HD/PDEase_dom"/>
</dbReference>
<feature type="transmembrane region" description="Helical" evidence="1">
    <location>
        <begin position="21"/>
        <end position="49"/>
    </location>
</feature>
<sequence length="297" mass="34248">MIPIYFYANQFFDNRDLSFGINLIILTFSALSFRKLSIQAISSGFIALLGEPNFSHMNLHMFFFHWFTSFVTAAFIVTLLEKYFNEKKSTIDLINSLAKSLDSRDEYTAFHSQNVADYSKKIALEMKLPRRVCENIYYGGLLHDIGKIGIPEAVLNKPSALTDQEYDQIKQHPVIGFNLVKHIHRFKQSGILNMIQYHHERFDGTGYPHGLKGNAIPLEARIMAVADAFDAMTSRRNYRTQADWTSVLDELQQHKSTQFDPYVVDAFFNVLERDSKISSLQSKRRTIYNLNSTYSLN</sequence>
<feature type="domain" description="HD-GYP" evidence="2">
    <location>
        <begin position="86"/>
        <end position="283"/>
    </location>
</feature>
<organism evidence="3 4">
    <name type="scientific">Halalkalibacter suaedae</name>
    <dbReference type="NCBI Taxonomy" id="2822140"/>
    <lineage>
        <taxon>Bacteria</taxon>
        <taxon>Bacillati</taxon>
        <taxon>Bacillota</taxon>
        <taxon>Bacilli</taxon>
        <taxon>Bacillales</taxon>
        <taxon>Bacillaceae</taxon>
        <taxon>Halalkalibacter</taxon>
    </lineage>
</organism>
<dbReference type="Gene3D" id="1.10.3210.10">
    <property type="entry name" value="Hypothetical protein af1432"/>
    <property type="match status" value="1"/>
</dbReference>
<name>A0A940WXT3_9BACI</name>
<accession>A0A940WXT3</accession>
<dbReference type="SUPFAM" id="SSF109604">
    <property type="entry name" value="HD-domain/PDEase-like"/>
    <property type="match status" value="1"/>
</dbReference>
<keyword evidence="1" id="KW-1133">Transmembrane helix</keyword>
<dbReference type="SMART" id="SM00471">
    <property type="entry name" value="HDc"/>
    <property type="match status" value="1"/>
</dbReference>
<evidence type="ECO:0000313" key="4">
    <source>
        <dbReference type="Proteomes" id="UP000678228"/>
    </source>
</evidence>
<dbReference type="PROSITE" id="PS51832">
    <property type="entry name" value="HD_GYP"/>
    <property type="match status" value="1"/>
</dbReference>
<dbReference type="CDD" id="cd00077">
    <property type="entry name" value="HDc"/>
    <property type="match status" value="1"/>
</dbReference>
<comment type="caution">
    <text evidence="3">The sequence shown here is derived from an EMBL/GenBank/DDBJ whole genome shotgun (WGS) entry which is preliminary data.</text>
</comment>
<proteinExistence type="predicted"/>